<dbReference type="PROSITE" id="PS00622">
    <property type="entry name" value="HTH_LUXR_1"/>
    <property type="match status" value="1"/>
</dbReference>
<dbReference type="RefSeq" id="WP_093936891.1">
    <property type="nucleotide sequence ID" value="NZ_NMQT01000101.1"/>
</dbReference>
<dbReference type="InterPro" id="IPR011990">
    <property type="entry name" value="TPR-like_helical_dom_sf"/>
</dbReference>
<evidence type="ECO:0000259" key="3">
    <source>
        <dbReference type="PROSITE" id="PS50043"/>
    </source>
</evidence>
<reference evidence="4 5" key="1">
    <citation type="submission" date="2017-07" db="EMBL/GenBank/DDBJ databases">
        <title>Amycolatopsis thailandensis Genome sequencing and assembly.</title>
        <authorList>
            <person name="Kaur N."/>
            <person name="Mayilraj S."/>
        </authorList>
    </citation>
    <scope>NUCLEOTIDE SEQUENCE [LARGE SCALE GENOMIC DNA]</scope>
    <source>
        <strain evidence="4 5">JCM 16380</strain>
    </source>
</reference>
<dbReference type="OrthoDB" id="3178131at2"/>
<feature type="domain" description="HTH luxR-type" evidence="3">
    <location>
        <begin position="836"/>
        <end position="901"/>
    </location>
</feature>
<evidence type="ECO:0000256" key="1">
    <source>
        <dbReference type="ARBA" id="ARBA00022741"/>
    </source>
</evidence>
<name>A0A229RVK0_9PSEU</name>
<dbReference type="InterPro" id="IPR041664">
    <property type="entry name" value="AAA_16"/>
</dbReference>
<dbReference type="GO" id="GO:0005524">
    <property type="term" value="F:ATP binding"/>
    <property type="evidence" value="ECO:0007669"/>
    <property type="project" value="UniProtKB-KW"/>
</dbReference>
<dbReference type="InterPro" id="IPR000792">
    <property type="entry name" value="Tscrpt_reg_LuxR_C"/>
</dbReference>
<comment type="caution">
    <text evidence="4">The sequence shown here is derived from an EMBL/GenBank/DDBJ whole genome shotgun (WGS) entry which is preliminary data.</text>
</comment>
<dbReference type="SUPFAM" id="SSF52540">
    <property type="entry name" value="P-loop containing nucleoside triphosphate hydrolases"/>
    <property type="match status" value="1"/>
</dbReference>
<accession>A0A229RVK0</accession>
<dbReference type="AlphaFoldDB" id="A0A229RVK0"/>
<dbReference type="GO" id="GO:0003677">
    <property type="term" value="F:DNA binding"/>
    <property type="evidence" value="ECO:0007669"/>
    <property type="project" value="InterPro"/>
</dbReference>
<dbReference type="InterPro" id="IPR016032">
    <property type="entry name" value="Sig_transdc_resp-reg_C-effctor"/>
</dbReference>
<organism evidence="4 5">
    <name type="scientific">Amycolatopsis thailandensis</name>
    <dbReference type="NCBI Taxonomy" id="589330"/>
    <lineage>
        <taxon>Bacteria</taxon>
        <taxon>Bacillati</taxon>
        <taxon>Actinomycetota</taxon>
        <taxon>Actinomycetes</taxon>
        <taxon>Pseudonocardiales</taxon>
        <taxon>Pseudonocardiaceae</taxon>
        <taxon>Amycolatopsis</taxon>
    </lineage>
</organism>
<dbReference type="SUPFAM" id="SSF48452">
    <property type="entry name" value="TPR-like"/>
    <property type="match status" value="1"/>
</dbReference>
<dbReference type="PANTHER" id="PTHR16305:SF35">
    <property type="entry name" value="TRANSCRIPTIONAL ACTIVATOR DOMAIN"/>
    <property type="match status" value="1"/>
</dbReference>
<dbReference type="PROSITE" id="PS50043">
    <property type="entry name" value="HTH_LUXR_2"/>
    <property type="match status" value="1"/>
</dbReference>
<dbReference type="SUPFAM" id="SSF46894">
    <property type="entry name" value="C-terminal effector domain of the bipartite response regulators"/>
    <property type="match status" value="1"/>
</dbReference>
<dbReference type="InterPro" id="IPR036388">
    <property type="entry name" value="WH-like_DNA-bd_sf"/>
</dbReference>
<dbReference type="PRINTS" id="PR00038">
    <property type="entry name" value="HTHLUXR"/>
</dbReference>
<keyword evidence="2" id="KW-0067">ATP-binding</keyword>
<dbReference type="Gene3D" id="1.25.40.10">
    <property type="entry name" value="Tetratricopeptide repeat domain"/>
    <property type="match status" value="2"/>
</dbReference>
<dbReference type="PANTHER" id="PTHR16305">
    <property type="entry name" value="TESTICULAR SOLUBLE ADENYLYL CYCLASE"/>
    <property type="match status" value="1"/>
</dbReference>
<keyword evidence="1" id="KW-0547">Nucleotide-binding</keyword>
<dbReference type="Proteomes" id="UP000215223">
    <property type="component" value="Unassembled WGS sequence"/>
</dbReference>
<sequence>MVDANRPGRAPAGRDDELRRLAARLSPGAPGQGSVIKGSIIKGSVIVVRGQAGIGKTSLLDAALAALTDTVVLRGAGAPDDGAAASRELLAELSRAGVRASDPDDFAAWYEGFADWAGGRSAIVFAVDDVQWCDEPTVRWLSLLARHSTRLPVRMILVRSAADGPEGAAERLADLESWYGTEVLDLGPLPAEAVAALAREAVGSEPGEAFVRHCVEQSGGNPLLLREMLDELGKVASGIAPVAGSAAGAALIHSLFAGVPDYARKVATAIAVLGGQDLSLVARLAKVPARTAGTAVELLRSQHILAAEGFSFRHDPVRDGLLDALEPAELGRWRRTAAILLSDAAGSPEEVAEHLLELAELDSWMVDLLRDAASCACDRGAPWDALRYLRPAAAARPSDGGLAVQLAETVALLEPDSGFDLLRRALELQQDPVDRARAAVKLGRAALVARRCGTAVTVLERVLTVLGGEMDQQLRGHLEGLLCLVGIEDRDSLAKLDTRIQPRNSGGPETVVDARHLAVCAVVAALDGTRPREAAEWAMRAIRGYTPTTDDSAVSSAVLALLLTDEVDVARDELTRAIELVPAQRSEYLAFRGLLGHWCGDLATAAADAGQAYALSRRAEGRTGGVVPRIALATVAAQQGDTSKAMKLLREADSPQLWDHTVMRPWFQLVDARVHWAAGDREAALKLFHLCGESLADVGIANPLLAPWWFEAACLLADEGRFEAAADLAAEGAEPAVRWGTPRAIGMAKLATAVSTRGPGRIGLIEEATAVLAGSPARLEEALAEFHLGRALVDAGDTAAARTHLRRCVELSLRTGDRFLLRRAQRTAAGAGIPSEVTPLASLSPAERHIARLAGRGVSNRVIAERLFVTVRTIETHLTSVYRKLRITGRAELAVVLGHTDDRPAVLEGVR</sequence>
<gene>
    <name evidence="4" type="ORF">CFP71_27745</name>
</gene>
<dbReference type="GO" id="GO:0006355">
    <property type="term" value="P:regulation of DNA-templated transcription"/>
    <property type="evidence" value="ECO:0007669"/>
    <property type="project" value="InterPro"/>
</dbReference>
<keyword evidence="5" id="KW-1185">Reference proteome</keyword>
<evidence type="ECO:0000313" key="4">
    <source>
        <dbReference type="EMBL" id="OXM50384.1"/>
    </source>
</evidence>
<dbReference type="SMART" id="SM00421">
    <property type="entry name" value="HTH_LUXR"/>
    <property type="match status" value="1"/>
</dbReference>
<dbReference type="GO" id="GO:0004016">
    <property type="term" value="F:adenylate cyclase activity"/>
    <property type="evidence" value="ECO:0007669"/>
    <property type="project" value="TreeGrafter"/>
</dbReference>
<dbReference type="Pfam" id="PF13191">
    <property type="entry name" value="AAA_16"/>
    <property type="match status" value="1"/>
</dbReference>
<dbReference type="InterPro" id="IPR027417">
    <property type="entry name" value="P-loop_NTPase"/>
</dbReference>
<evidence type="ECO:0000313" key="5">
    <source>
        <dbReference type="Proteomes" id="UP000215223"/>
    </source>
</evidence>
<dbReference type="Gene3D" id="1.10.10.10">
    <property type="entry name" value="Winged helix-like DNA-binding domain superfamily/Winged helix DNA-binding domain"/>
    <property type="match status" value="1"/>
</dbReference>
<dbReference type="EMBL" id="NMQT01000101">
    <property type="protein sequence ID" value="OXM50384.1"/>
    <property type="molecule type" value="Genomic_DNA"/>
</dbReference>
<protein>
    <submittedName>
        <fullName evidence="4">LuxR family transcriptional regulator</fullName>
    </submittedName>
</protein>
<evidence type="ECO:0000256" key="2">
    <source>
        <dbReference type="ARBA" id="ARBA00022840"/>
    </source>
</evidence>
<proteinExistence type="predicted"/>
<dbReference type="Pfam" id="PF00196">
    <property type="entry name" value="GerE"/>
    <property type="match status" value="1"/>
</dbReference>
<dbReference type="GO" id="GO:0005737">
    <property type="term" value="C:cytoplasm"/>
    <property type="evidence" value="ECO:0007669"/>
    <property type="project" value="TreeGrafter"/>
</dbReference>
<dbReference type="CDD" id="cd06170">
    <property type="entry name" value="LuxR_C_like"/>
    <property type="match status" value="1"/>
</dbReference>